<dbReference type="GO" id="GO:0016787">
    <property type="term" value="F:hydrolase activity"/>
    <property type="evidence" value="ECO:0007669"/>
    <property type="project" value="UniProtKB-KW"/>
</dbReference>
<dbReference type="RefSeq" id="WP_201095564.1">
    <property type="nucleotide sequence ID" value="NZ_CP067393.1"/>
</dbReference>
<protein>
    <submittedName>
        <fullName evidence="3">Alpha/beta hydrolase</fullName>
    </submittedName>
</protein>
<dbReference type="PANTHER" id="PTHR11614">
    <property type="entry name" value="PHOSPHOLIPASE-RELATED"/>
    <property type="match status" value="1"/>
</dbReference>
<organism evidence="3 4">
    <name type="scientific">Entomomonas asaccharolytica</name>
    <dbReference type="NCBI Taxonomy" id="2785331"/>
    <lineage>
        <taxon>Bacteria</taxon>
        <taxon>Pseudomonadati</taxon>
        <taxon>Pseudomonadota</taxon>
        <taxon>Gammaproteobacteria</taxon>
        <taxon>Pseudomonadales</taxon>
        <taxon>Pseudomonadaceae</taxon>
        <taxon>Entomomonas</taxon>
    </lineage>
</organism>
<gene>
    <name evidence="3" type="ORF">JHT90_07160</name>
</gene>
<evidence type="ECO:0000313" key="3">
    <source>
        <dbReference type="EMBL" id="QQP87015.1"/>
    </source>
</evidence>
<keyword evidence="1" id="KW-0812">Transmembrane</keyword>
<keyword evidence="4" id="KW-1185">Reference proteome</keyword>
<evidence type="ECO:0000256" key="1">
    <source>
        <dbReference type="SAM" id="Phobius"/>
    </source>
</evidence>
<keyword evidence="3" id="KW-0378">Hydrolase</keyword>
<keyword evidence="1" id="KW-0472">Membrane</keyword>
<proteinExistence type="predicted"/>
<accession>A0A974NHM3</accession>
<evidence type="ECO:0000313" key="4">
    <source>
        <dbReference type="Proteomes" id="UP000595278"/>
    </source>
</evidence>
<dbReference type="InterPro" id="IPR029058">
    <property type="entry name" value="AB_hydrolase_fold"/>
</dbReference>
<dbReference type="InterPro" id="IPR022742">
    <property type="entry name" value="Hydrolase_4"/>
</dbReference>
<dbReference type="Gene3D" id="3.40.50.1820">
    <property type="entry name" value="alpha/beta hydrolase"/>
    <property type="match status" value="1"/>
</dbReference>
<dbReference type="Proteomes" id="UP000595278">
    <property type="component" value="Chromosome"/>
</dbReference>
<reference evidence="3 4" key="1">
    <citation type="submission" date="2021-01" db="EMBL/GenBank/DDBJ databases">
        <title>Entomomonas sp. F2A isolated from a house cricket (Acheta domesticus).</title>
        <authorList>
            <person name="Spergser J."/>
            <person name="Busse H.-J."/>
        </authorList>
    </citation>
    <scope>NUCLEOTIDE SEQUENCE [LARGE SCALE GENOMIC DNA]</scope>
    <source>
        <strain evidence="3 4">F2A</strain>
    </source>
</reference>
<dbReference type="KEGG" id="eaz:JHT90_07160"/>
<keyword evidence="1" id="KW-1133">Transmembrane helix</keyword>
<feature type="domain" description="Serine aminopeptidase S33" evidence="2">
    <location>
        <begin position="119"/>
        <end position="237"/>
    </location>
</feature>
<evidence type="ECO:0000259" key="2">
    <source>
        <dbReference type="Pfam" id="PF12146"/>
    </source>
</evidence>
<feature type="transmembrane region" description="Helical" evidence="1">
    <location>
        <begin position="14"/>
        <end position="31"/>
    </location>
</feature>
<dbReference type="Pfam" id="PF12146">
    <property type="entry name" value="Hydrolase_4"/>
    <property type="match status" value="1"/>
</dbReference>
<sequence length="490" mass="55267">MRFPRWLRRWFRRIARVVIVIVITLLIIRIYDTQRGAPIELWHTAVPHELTAKQIDRTDWQGYLTAEQQVFDEVKKKVTDKMHNDGRYVLNRYALSSSIYPEHFKQNWNRSFLLKPEGKPNGAVALLHGLTDSPYSLRNIAFHYQQRGFVVVAIRMPAHGTVPAALTEVHWEDWLAATRLAVREAQSYIEPSQPLHIVGYSNGGALALIYTLDALDNHQLAKPDQVILISPMIGVTSFARFAGLAGLPSIFPPFAKAAWIDLVAEYNPFKYNSFPVNGARQSYELTTALQKRLLSVGEEKIAQLPPILTFQSVVDSTVTTHSVITLYGLLTNTHHELVLFDVNKTVKFGPLLKDKAYNAVTELLPNPPRIYQTTVITNKSPNSNQAVAKITKPLQIAQQIYDLGLEYPADIYSLSHIALPFPETDSLYGQYPENKGEFGISIGALAIRGERGVLVTSLDNLLRASANPFYPYLLEQIDNKIDISLQKKQQ</sequence>
<dbReference type="AlphaFoldDB" id="A0A974NHM3"/>
<name>A0A974NHM3_9GAMM</name>
<dbReference type="SUPFAM" id="SSF53474">
    <property type="entry name" value="alpha/beta-Hydrolases"/>
    <property type="match status" value="1"/>
</dbReference>
<dbReference type="EMBL" id="CP067393">
    <property type="protein sequence ID" value="QQP87015.1"/>
    <property type="molecule type" value="Genomic_DNA"/>
</dbReference>
<dbReference type="InterPro" id="IPR051044">
    <property type="entry name" value="MAG_DAG_Lipase"/>
</dbReference>